<dbReference type="Pfam" id="PF08637">
    <property type="entry name" value="NCA2"/>
    <property type="match status" value="1"/>
</dbReference>
<dbReference type="PANTHER" id="PTHR28234">
    <property type="entry name" value="NUCLEAR CONTROL OF ATPASE PROTEIN 2"/>
    <property type="match status" value="1"/>
</dbReference>
<dbReference type="GeneID" id="111301191"/>
<dbReference type="Proteomes" id="UP000515121">
    <property type="component" value="Unplaced"/>
</dbReference>
<evidence type="ECO:0000256" key="5">
    <source>
        <dbReference type="ARBA" id="ARBA00023136"/>
    </source>
</evidence>
<evidence type="ECO:0000313" key="8">
    <source>
        <dbReference type="RefSeq" id="XP_022752415.1"/>
    </source>
</evidence>
<evidence type="ECO:0000256" key="3">
    <source>
        <dbReference type="ARBA" id="ARBA00022989"/>
    </source>
</evidence>
<organism evidence="7 8">
    <name type="scientific">Durio zibethinus</name>
    <name type="common">Durian</name>
    <dbReference type="NCBI Taxonomy" id="66656"/>
    <lineage>
        <taxon>Eukaryota</taxon>
        <taxon>Viridiplantae</taxon>
        <taxon>Streptophyta</taxon>
        <taxon>Embryophyta</taxon>
        <taxon>Tracheophyta</taxon>
        <taxon>Spermatophyta</taxon>
        <taxon>Magnoliopsida</taxon>
        <taxon>eudicotyledons</taxon>
        <taxon>Gunneridae</taxon>
        <taxon>Pentapetalae</taxon>
        <taxon>rosids</taxon>
        <taxon>malvids</taxon>
        <taxon>Malvales</taxon>
        <taxon>Malvaceae</taxon>
        <taxon>Helicteroideae</taxon>
        <taxon>Durio</taxon>
    </lineage>
</organism>
<evidence type="ECO:0000256" key="2">
    <source>
        <dbReference type="ARBA" id="ARBA00022692"/>
    </source>
</evidence>
<dbReference type="OrthoDB" id="413313at2759"/>
<dbReference type="PANTHER" id="PTHR28234:SF1">
    <property type="entry name" value="NUCLEAR CONTROL OF ATPASE PROTEIN 2"/>
    <property type="match status" value="1"/>
</dbReference>
<evidence type="ECO:0000256" key="4">
    <source>
        <dbReference type="ARBA" id="ARBA00023128"/>
    </source>
</evidence>
<evidence type="ECO:0000256" key="1">
    <source>
        <dbReference type="ARBA" id="ARBA00004225"/>
    </source>
</evidence>
<dbReference type="GO" id="GO:0005741">
    <property type="term" value="C:mitochondrial outer membrane"/>
    <property type="evidence" value="ECO:0007669"/>
    <property type="project" value="TreeGrafter"/>
</dbReference>
<dbReference type="RefSeq" id="XP_022752415.1">
    <property type="nucleotide sequence ID" value="XM_022896680.1"/>
</dbReference>
<gene>
    <name evidence="8" type="primary">LOC111301191</name>
</gene>
<accession>A0A6P5ZIZ5</accession>
<proteinExistence type="predicted"/>
<dbReference type="KEGG" id="dzi:111301191"/>
<protein>
    <submittedName>
        <fullName evidence="8">Protein DGS1, mitochondrial isoform X1</fullName>
    </submittedName>
</protein>
<keyword evidence="4" id="KW-0496">Mitochondrion</keyword>
<dbReference type="AlphaFoldDB" id="A0A6P5ZIZ5"/>
<keyword evidence="2 6" id="KW-0812">Transmembrane</keyword>
<evidence type="ECO:0000313" key="7">
    <source>
        <dbReference type="Proteomes" id="UP000515121"/>
    </source>
</evidence>
<evidence type="ECO:0000256" key="6">
    <source>
        <dbReference type="SAM" id="Phobius"/>
    </source>
</evidence>
<dbReference type="InterPro" id="IPR013946">
    <property type="entry name" value="NCA2-like"/>
</dbReference>
<keyword evidence="3 6" id="KW-1133">Transmembrane helix</keyword>
<feature type="transmembrane region" description="Helical" evidence="6">
    <location>
        <begin position="461"/>
        <end position="484"/>
    </location>
</feature>
<keyword evidence="5 6" id="KW-0472">Membrane</keyword>
<sequence length="596" mass="68183">MEATPGGNESSRDVKTLISFYSNFLWNRLSTLIRSSPSIFLQKISNLSRQTTLPISTTRRAGLPLPLPSNSFNFTPTTPEASRVYEVLNDIMDRSILNLHKIQNNLQFWQSRAEGSNARKVYFMIFERGPRAFVNGTVQLIHESVADGSAMQHLSHSASAYISERIAVLSALRCSVSTFLAEFYVEVYKCGEEFVNDSEKSFSSLMIILNGLFSKLEVSIGHLHALSQSDSSVDGTYSFPKLFEKLPEINQEKSQRTDCEISDVVNLVYKNLQELDSYLALMVAKHQKPRKLTRNWIQYTCGAVGLSVCSFWLLRHSRLMGSSDIDNWIREAKESTVSFFNDHVEQPLLSIRDELLDTFKKRQKGVMDMEEVQLTSNSLHRMLLAFSEQTNGKEFLESASDQEMLEIVMLRYEKELMHPIQNLLNGELARALLIQVQKLKLDIEMAMLELDQILRANEINFAILAALPAFFLSLGLVVVVRAWLRQDTRAAGRGRIARIQRRLLIVEVEKTIMQYQTYVDQGLENDAQCMFGMLIYCLDRLYHAVRRHAKATGEWQCLKQDIIDLGKPDLQTAYKLIVTTRMERVYDCLLPSLKRQ</sequence>
<name>A0A6P5ZIZ5_DURZI</name>
<reference evidence="8" key="1">
    <citation type="submission" date="2025-08" db="UniProtKB">
        <authorList>
            <consortium name="RefSeq"/>
        </authorList>
    </citation>
    <scope>IDENTIFICATION</scope>
    <source>
        <tissue evidence="8">Fruit stalk</tissue>
    </source>
</reference>
<comment type="subcellular location">
    <subcellularLocation>
        <location evidence="1">Mitochondrion membrane</location>
        <topology evidence="1">Multi-pass membrane protein</topology>
    </subcellularLocation>
</comment>
<keyword evidence="7" id="KW-1185">Reference proteome</keyword>